<comment type="subcellular location">
    <subcellularLocation>
        <location evidence="1">Membrane</location>
        <topology evidence="1">Multi-pass membrane protein</topology>
    </subcellularLocation>
</comment>
<keyword evidence="4 6" id="KW-1133">Transmembrane helix</keyword>
<evidence type="ECO:0000256" key="1">
    <source>
        <dbReference type="ARBA" id="ARBA00004141"/>
    </source>
</evidence>
<evidence type="ECO:0000259" key="7">
    <source>
        <dbReference type="Pfam" id="PF01061"/>
    </source>
</evidence>
<feature type="domain" description="ABC-2 type transporter transmembrane" evidence="7">
    <location>
        <begin position="102"/>
        <end position="314"/>
    </location>
</feature>
<feature type="transmembrane region" description="Helical" evidence="6">
    <location>
        <begin position="208"/>
        <end position="228"/>
    </location>
</feature>
<sequence>MKRGGQVIYGGKLGEKSQTMVDYFQSIPGIPPIPSGYNPATWMLEISTPAAEERMGQDFAVIYRNSEQFRGVEALIKQLSVPPENSEPLKFTSTYSQGAFSQFRICLWKQNLVYWRSPTYNAVRLFFTTLSALILGSIFWDVGSKRDSTQNLFVVMGALYSSCLFLGVNNASSVQPIVAIERTVFYREKAAGMYSPLPYAAAQGLVEIPYIFMQTLLFGIISYLMINFERTAEKFLLYLVFMFLTFSYFTFYGMMAVGLTPTPHLAAVISSAFYSLWNLMSGFLVPKPSIPGWWIWFYYISPVAWTLRGIISSQLGDVEEIMTGPGFQGTVKEYLEVSLGFGPGWIGWSALILVGFLLALLHCLCIISQSSQLPKKMMRLLFLFWHE</sequence>
<evidence type="ECO:0000256" key="3">
    <source>
        <dbReference type="ARBA" id="ARBA00022692"/>
    </source>
</evidence>
<accession>A0A0V0HWD0</accession>
<keyword evidence="2" id="KW-0813">Transport</keyword>
<evidence type="ECO:0000256" key="5">
    <source>
        <dbReference type="ARBA" id="ARBA00023136"/>
    </source>
</evidence>
<dbReference type="InterPro" id="IPR013525">
    <property type="entry name" value="ABC2_TM"/>
</dbReference>
<dbReference type="AlphaFoldDB" id="A0A0V0HWD0"/>
<dbReference type="EMBL" id="GEDG01014418">
    <property type="protein sequence ID" value="JAP24408.1"/>
    <property type="molecule type" value="Transcribed_RNA"/>
</dbReference>
<organism evidence="8">
    <name type="scientific">Solanum chacoense</name>
    <name type="common">Chaco potato</name>
    <dbReference type="NCBI Taxonomy" id="4108"/>
    <lineage>
        <taxon>Eukaryota</taxon>
        <taxon>Viridiplantae</taxon>
        <taxon>Streptophyta</taxon>
        <taxon>Embryophyta</taxon>
        <taxon>Tracheophyta</taxon>
        <taxon>Spermatophyta</taxon>
        <taxon>Magnoliopsida</taxon>
        <taxon>eudicotyledons</taxon>
        <taxon>Gunneridae</taxon>
        <taxon>Pentapetalae</taxon>
        <taxon>asterids</taxon>
        <taxon>lamiids</taxon>
        <taxon>Solanales</taxon>
        <taxon>Solanaceae</taxon>
        <taxon>Solanoideae</taxon>
        <taxon>Solaneae</taxon>
        <taxon>Solanum</taxon>
    </lineage>
</organism>
<feature type="transmembrane region" description="Helical" evidence="6">
    <location>
        <begin position="345"/>
        <end position="367"/>
    </location>
</feature>
<dbReference type="GO" id="GO:0005886">
    <property type="term" value="C:plasma membrane"/>
    <property type="evidence" value="ECO:0007669"/>
    <property type="project" value="UniProtKB-ARBA"/>
</dbReference>
<feature type="transmembrane region" description="Helical" evidence="6">
    <location>
        <begin position="235"/>
        <end position="259"/>
    </location>
</feature>
<reference evidence="8" key="1">
    <citation type="submission" date="2015-12" db="EMBL/GenBank/DDBJ databases">
        <title>Gene expression during late stages of embryo sac development: a critical building block for successful pollen-pistil interactions.</title>
        <authorList>
            <person name="Liu Y."/>
            <person name="Joly V."/>
            <person name="Sabar M."/>
            <person name="Matton D.P."/>
        </authorList>
    </citation>
    <scope>NUCLEOTIDE SEQUENCE</scope>
</reference>
<protein>
    <submittedName>
        <fullName evidence="8">Putative ovule protein</fullName>
    </submittedName>
</protein>
<evidence type="ECO:0000313" key="8">
    <source>
        <dbReference type="EMBL" id="JAP24408.1"/>
    </source>
</evidence>
<dbReference type="Pfam" id="PF01061">
    <property type="entry name" value="ABC2_membrane"/>
    <property type="match status" value="1"/>
</dbReference>
<feature type="transmembrane region" description="Helical" evidence="6">
    <location>
        <begin position="122"/>
        <end position="140"/>
    </location>
</feature>
<feature type="transmembrane region" description="Helical" evidence="6">
    <location>
        <begin position="265"/>
        <end position="286"/>
    </location>
</feature>
<keyword evidence="5 6" id="KW-0472">Membrane</keyword>
<name>A0A0V0HWD0_SOLCH</name>
<dbReference type="PANTHER" id="PTHR19241">
    <property type="entry name" value="ATP-BINDING CASSETTE TRANSPORTER"/>
    <property type="match status" value="1"/>
</dbReference>
<dbReference type="GO" id="GO:0140359">
    <property type="term" value="F:ABC-type transporter activity"/>
    <property type="evidence" value="ECO:0007669"/>
    <property type="project" value="InterPro"/>
</dbReference>
<evidence type="ECO:0000256" key="2">
    <source>
        <dbReference type="ARBA" id="ARBA00022448"/>
    </source>
</evidence>
<feature type="transmembrane region" description="Helical" evidence="6">
    <location>
        <begin position="293"/>
        <end position="311"/>
    </location>
</feature>
<evidence type="ECO:0000256" key="6">
    <source>
        <dbReference type="SAM" id="Phobius"/>
    </source>
</evidence>
<evidence type="ECO:0000256" key="4">
    <source>
        <dbReference type="ARBA" id="ARBA00022989"/>
    </source>
</evidence>
<proteinExistence type="predicted"/>
<keyword evidence="3 6" id="KW-0812">Transmembrane</keyword>